<keyword evidence="5" id="KW-1185">Reference proteome</keyword>
<keyword evidence="3" id="KW-0472">Membrane</keyword>
<evidence type="ECO:0000256" key="1">
    <source>
        <dbReference type="ARBA" id="ARBA00006226"/>
    </source>
</evidence>
<feature type="transmembrane region" description="Helical" evidence="3">
    <location>
        <begin position="61"/>
        <end position="85"/>
    </location>
</feature>
<dbReference type="Pfam" id="PF05016">
    <property type="entry name" value="ParE_toxin"/>
    <property type="match status" value="1"/>
</dbReference>
<evidence type="ECO:0000256" key="2">
    <source>
        <dbReference type="ARBA" id="ARBA00022649"/>
    </source>
</evidence>
<organism evidence="4 5">
    <name type="scientific">Halpernia humi</name>
    <dbReference type="NCBI Taxonomy" id="493375"/>
    <lineage>
        <taxon>Bacteria</taxon>
        <taxon>Pseudomonadati</taxon>
        <taxon>Bacteroidota</taxon>
        <taxon>Flavobacteriia</taxon>
        <taxon>Flavobacteriales</taxon>
        <taxon>Weeksellaceae</taxon>
        <taxon>Chryseobacterium group</taxon>
        <taxon>Halpernia</taxon>
    </lineage>
</organism>
<comment type="similarity">
    <text evidence="1">Belongs to the RelE toxin family.</text>
</comment>
<dbReference type="PANTHER" id="PTHR33755:SF8">
    <property type="entry name" value="TOXIN PARE2"/>
    <property type="match status" value="1"/>
</dbReference>
<dbReference type="InterPro" id="IPR035093">
    <property type="entry name" value="RelE/ParE_toxin_dom_sf"/>
</dbReference>
<gene>
    <name evidence="4" type="ORF">SAMN05421847_0341</name>
</gene>
<dbReference type="RefSeq" id="WP_103912380.1">
    <property type="nucleotide sequence ID" value="NZ_FNUS01000001.1"/>
</dbReference>
<proteinExistence type="inferred from homology"/>
<dbReference type="Gene3D" id="3.30.2310.20">
    <property type="entry name" value="RelE-like"/>
    <property type="match status" value="1"/>
</dbReference>
<protein>
    <submittedName>
        <fullName evidence="4">Plasmid stabilization system protein ParE</fullName>
    </submittedName>
</protein>
<reference evidence="5" key="1">
    <citation type="submission" date="2016-10" db="EMBL/GenBank/DDBJ databases">
        <authorList>
            <person name="Varghese N."/>
            <person name="Submissions S."/>
        </authorList>
    </citation>
    <scope>NUCLEOTIDE SEQUENCE [LARGE SCALE GENOMIC DNA]</scope>
    <source>
        <strain evidence="5">DSM 21580</strain>
    </source>
</reference>
<keyword evidence="3" id="KW-0812">Transmembrane</keyword>
<dbReference type="EMBL" id="FNUS01000001">
    <property type="protein sequence ID" value="SEF56922.1"/>
    <property type="molecule type" value="Genomic_DNA"/>
</dbReference>
<accession>A0A1H5T206</accession>
<dbReference type="InterPro" id="IPR007712">
    <property type="entry name" value="RelE/ParE_toxin"/>
</dbReference>
<dbReference type="AlphaFoldDB" id="A0A1H5T206"/>
<sequence>MIYKLKLRKRAVNQMQKSYDFYESKSIALGEKFISTVEKYFERISNNPKHFQIKREEIREAYIKVFPFVIVYQIIKDTIIIYSIFHTSRNPSKKK</sequence>
<dbReference type="PANTHER" id="PTHR33755">
    <property type="entry name" value="TOXIN PARE1-RELATED"/>
    <property type="match status" value="1"/>
</dbReference>
<keyword evidence="2" id="KW-1277">Toxin-antitoxin system</keyword>
<evidence type="ECO:0000256" key="3">
    <source>
        <dbReference type="SAM" id="Phobius"/>
    </source>
</evidence>
<dbReference type="Proteomes" id="UP000236738">
    <property type="component" value="Unassembled WGS sequence"/>
</dbReference>
<dbReference type="InterPro" id="IPR051803">
    <property type="entry name" value="TA_system_RelE-like_toxin"/>
</dbReference>
<name>A0A1H5T206_9FLAO</name>
<dbReference type="OrthoDB" id="595476at2"/>
<evidence type="ECO:0000313" key="4">
    <source>
        <dbReference type="EMBL" id="SEF56922.1"/>
    </source>
</evidence>
<evidence type="ECO:0000313" key="5">
    <source>
        <dbReference type="Proteomes" id="UP000236738"/>
    </source>
</evidence>
<keyword evidence="3" id="KW-1133">Transmembrane helix</keyword>